<dbReference type="InterPro" id="IPR051510">
    <property type="entry name" value="SKI8"/>
</dbReference>
<comment type="caution">
    <text evidence="7">The sequence shown here is derived from an EMBL/GenBank/DDBJ whole genome shotgun (WGS) entry which is preliminary data.</text>
</comment>
<dbReference type="InterPro" id="IPR055440">
    <property type="entry name" value="Beta-prop_WDR90_4th"/>
</dbReference>
<dbReference type="PRINTS" id="PR00320">
    <property type="entry name" value="GPROTEINBRPT"/>
</dbReference>
<feature type="repeat" description="WD" evidence="3">
    <location>
        <begin position="793"/>
        <end position="827"/>
    </location>
</feature>
<reference evidence="7 8" key="1">
    <citation type="submission" date="2017-10" db="EMBL/GenBank/DDBJ databases">
        <title>Novel microbial diversity and functional potential in the marine mammal oral microbiome.</title>
        <authorList>
            <person name="Dudek N.K."/>
            <person name="Sun C.L."/>
            <person name="Burstein D."/>
            <person name="Kantor R.S."/>
            <person name="Aliaga Goltsman D.S."/>
            <person name="Bik E.M."/>
            <person name="Thomas B.C."/>
            <person name="Banfield J.F."/>
            <person name="Relman D.A."/>
        </authorList>
    </citation>
    <scope>NUCLEOTIDE SEQUENCE [LARGE SCALE GENOMIC DNA]</scope>
    <source>
        <strain evidence="7">DOLZORAL124_49_17</strain>
    </source>
</reference>
<dbReference type="InterPro" id="IPR049052">
    <property type="entry name" value="nSTAND1"/>
</dbReference>
<keyword evidence="4" id="KW-0175">Coiled coil</keyword>
<evidence type="ECO:0000256" key="3">
    <source>
        <dbReference type="PROSITE-ProRule" id="PRU00221"/>
    </source>
</evidence>
<dbReference type="InterPro" id="IPR015943">
    <property type="entry name" value="WD40/YVTN_repeat-like_dom_sf"/>
</dbReference>
<evidence type="ECO:0000313" key="7">
    <source>
        <dbReference type="EMBL" id="PID58867.1"/>
    </source>
</evidence>
<dbReference type="PANTHER" id="PTHR44090">
    <property type="entry name" value="WD REPEAT-CONTAINING PROTEIN 61"/>
    <property type="match status" value="1"/>
</dbReference>
<feature type="repeat" description="WD" evidence="3">
    <location>
        <begin position="996"/>
        <end position="1037"/>
    </location>
</feature>
<feature type="repeat" description="WD" evidence="3">
    <location>
        <begin position="954"/>
        <end position="995"/>
    </location>
</feature>
<dbReference type="SUPFAM" id="SSF50978">
    <property type="entry name" value="WD40 repeat-like"/>
    <property type="match status" value="1"/>
</dbReference>
<keyword evidence="1 3" id="KW-0853">WD repeat</keyword>
<evidence type="ECO:0000259" key="6">
    <source>
        <dbReference type="Pfam" id="PF23342"/>
    </source>
</evidence>
<dbReference type="GO" id="GO:0032991">
    <property type="term" value="C:protein-containing complex"/>
    <property type="evidence" value="ECO:0007669"/>
    <property type="project" value="UniProtKB-ARBA"/>
</dbReference>
<evidence type="ECO:0000256" key="2">
    <source>
        <dbReference type="ARBA" id="ARBA00022737"/>
    </source>
</evidence>
<evidence type="ECO:0000313" key="8">
    <source>
        <dbReference type="Proteomes" id="UP000229740"/>
    </source>
</evidence>
<dbReference type="PROSITE" id="PS50294">
    <property type="entry name" value="WD_REPEATS_REGION"/>
    <property type="match status" value="6"/>
</dbReference>
<feature type="domain" description="WDR90 4th beta-propeller" evidence="6">
    <location>
        <begin position="961"/>
        <end position="1065"/>
    </location>
</feature>
<dbReference type="PANTHER" id="PTHR44090:SF1">
    <property type="entry name" value="SUPERKILLER COMPLEX PROTEIN 8"/>
    <property type="match status" value="1"/>
</dbReference>
<dbReference type="InterPro" id="IPR036322">
    <property type="entry name" value="WD40_repeat_dom_sf"/>
</dbReference>
<feature type="domain" description="Novel STAND NTPase 1" evidence="5">
    <location>
        <begin position="208"/>
        <end position="615"/>
    </location>
</feature>
<evidence type="ECO:0000259" key="5">
    <source>
        <dbReference type="Pfam" id="PF20703"/>
    </source>
</evidence>
<feature type="coiled-coil region" evidence="4">
    <location>
        <begin position="686"/>
        <end position="713"/>
    </location>
</feature>
<dbReference type="InterPro" id="IPR001680">
    <property type="entry name" value="WD40_rpt"/>
</dbReference>
<dbReference type="InterPro" id="IPR019775">
    <property type="entry name" value="WD40_repeat_CS"/>
</dbReference>
<dbReference type="InterPro" id="IPR020472">
    <property type="entry name" value="WD40_PAC1"/>
</dbReference>
<dbReference type="Gene3D" id="3.40.50.300">
    <property type="entry name" value="P-loop containing nucleotide triphosphate hydrolases"/>
    <property type="match status" value="1"/>
</dbReference>
<gene>
    <name evidence="7" type="ORF">CSB45_02385</name>
</gene>
<dbReference type="InterPro" id="IPR027417">
    <property type="entry name" value="P-loop_NTPase"/>
</dbReference>
<dbReference type="AlphaFoldDB" id="A0A2G6EA79"/>
<dbReference type="Pfam" id="PF23342">
    <property type="entry name" value="WDR90_beta-prop_4th"/>
    <property type="match status" value="1"/>
</dbReference>
<feature type="repeat" description="WD" evidence="3">
    <location>
        <begin position="1038"/>
        <end position="1074"/>
    </location>
</feature>
<dbReference type="Pfam" id="PF20703">
    <property type="entry name" value="nSTAND1"/>
    <property type="match status" value="1"/>
</dbReference>
<evidence type="ECO:0000256" key="4">
    <source>
        <dbReference type="SAM" id="Coils"/>
    </source>
</evidence>
<dbReference type="Proteomes" id="UP000229740">
    <property type="component" value="Unassembled WGS sequence"/>
</dbReference>
<protein>
    <submittedName>
        <fullName evidence="7">Uncharacterized protein</fullName>
    </submittedName>
</protein>
<dbReference type="Gene3D" id="2.130.10.10">
    <property type="entry name" value="YVTN repeat-like/Quinoprotein amine dehydrogenase"/>
    <property type="match status" value="2"/>
</dbReference>
<sequence>MTYFVYPNIKRSQFIGCGRYLACEYAPEGCEEAQPFVSDIAELKEAALAMAPEHEGSAKRVFQQCSSSEDFFLGDSQDLAYLLALVHCSRQVHPGLPENIWCTGTIEFNAHGPRLKHVSPKGFDGKLEAFLSNEQNDRLFLVPLSNIQTRHKDLCRQQAVTILPITQAISHLSQDGFKGKIVATVHMVELSELAEALFASPAPPAESPYQGLFAFREQDADYFFGRERHTKQLLEKLRHNPLVAVIGASGSGKSSVVFAGVLPELRQQGEWEILNFRPKKNPYRELAAAYLSLTSPNIAESKRLSEIKRLTRHLQDESLTLDELLNGLQDRFPHASFVLFIDQFEELYTQNDKQISIDFLKALLTCLCPIRQREQIIRLILTMRADFLGRALNYRPFADILQTHSVLLGPMQSDELRRAIEEPAHRCGVEIESGLTNQILESIQHEPGHLPLLQFALSKLWEKQQYKRLTLAAYKEIGGVKSALADYAEQTFLTLNPEEQKQARWIFTKLVRPGHPGEGTGDTRRAATRQEMREDQWRLIVKLTNARLLVTNQKSGSSASLLDSEESEDTVEVVHEALISGWGRFRRWIDADREFLIWHNHLRNSLRRWLERKHERESLLHGTPLAEAEEWLAQRPEDFRPEERHFIESSLKSRNAARRLKRTGILVLLLITLAAASVFGILWKRAEKQQQEAARLKHQADEQRRIAEQHRQRADAQRLIAEQKSMEALSVSAKILSLSDNKAGAVLAMIKAAKIARTIDISDGLRQEMLKVFQEILSKVQREKFRIQDNLPIAALAIRDGGKLLAAGSEQGTIMLWDLTEGRKLRHFKAHDDMVSSLDFHPTAPFLLSGGMDHFVKIWNIDTQQEVLSLEAHHDTVNQAMFYPDGRSFVSAGENGSVKHWSLKMGRLLGVFSGHENAVSSIAVRPDGKLVVSGSRDGNIIWWDFESDQSKESLSNFSAGVRSLAFSPDGMLLASGSNDGAVRLWSVGNRKHLSTFSGHSKVVSCVRFSPDGMTLASAGSDTTIRIWSVKNGRELHKLQGHTAAVYALAFSDEGNVLISGSWDGSIRGWELKKGLPSTLSLDELLHAGCKWVRPYLGNNPDISKQDRTVCKDIEQQFL</sequence>
<dbReference type="SUPFAM" id="SSF52540">
    <property type="entry name" value="P-loop containing nucleoside triphosphate hydrolases"/>
    <property type="match status" value="1"/>
</dbReference>
<dbReference type="CDD" id="cd00200">
    <property type="entry name" value="WD40"/>
    <property type="match status" value="1"/>
</dbReference>
<feature type="repeat" description="WD" evidence="3">
    <location>
        <begin position="828"/>
        <end position="869"/>
    </location>
</feature>
<feature type="repeat" description="WD" evidence="3">
    <location>
        <begin position="912"/>
        <end position="953"/>
    </location>
</feature>
<keyword evidence="2" id="KW-0677">Repeat</keyword>
<dbReference type="PROSITE" id="PS00678">
    <property type="entry name" value="WD_REPEATS_1"/>
    <property type="match status" value="2"/>
</dbReference>
<accession>A0A2G6EA79</accession>
<dbReference type="Pfam" id="PF00400">
    <property type="entry name" value="WD40"/>
    <property type="match status" value="4"/>
</dbReference>
<proteinExistence type="predicted"/>
<evidence type="ECO:0000256" key="1">
    <source>
        <dbReference type="ARBA" id="ARBA00022574"/>
    </source>
</evidence>
<name>A0A2G6EA79_9BACT</name>
<dbReference type="SMART" id="SM00320">
    <property type="entry name" value="WD40"/>
    <property type="match status" value="7"/>
</dbReference>
<dbReference type="EMBL" id="PDPS01000021">
    <property type="protein sequence ID" value="PID58867.1"/>
    <property type="molecule type" value="Genomic_DNA"/>
</dbReference>
<dbReference type="PROSITE" id="PS50082">
    <property type="entry name" value="WD_REPEATS_2"/>
    <property type="match status" value="7"/>
</dbReference>
<organism evidence="7 8">
    <name type="scientific">candidate division KSB3 bacterium</name>
    <dbReference type="NCBI Taxonomy" id="2044937"/>
    <lineage>
        <taxon>Bacteria</taxon>
        <taxon>candidate division KSB3</taxon>
    </lineage>
</organism>
<feature type="repeat" description="WD" evidence="3">
    <location>
        <begin position="870"/>
        <end position="911"/>
    </location>
</feature>